<organism evidence="6">
    <name type="scientific">Triticum aestivum</name>
    <name type="common">Wheat</name>
    <dbReference type="NCBI Taxonomy" id="4565"/>
    <lineage>
        <taxon>Eukaryota</taxon>
        <taxon>Viridiplantae</taxon>
        <taxon>Streptophyta</taxon>
        <taxon>Embryophyta</taxon>
        <taxon>Tracheophyta</taxon>
        <taxon>Spermatophyta</taxon>
        <taxon>Magnoliopsida</taxon>
        <taxon>Liliopsida</taxon>
        <taxon>Poales</taxon>
        <taxon>Poaceae</taxon>
        <taxon>BOP clade</taxon>
        <taxon>Pooideae</taxon>
        <taxon>Triticodae</taxon>
        <taxon>Triticeae</taxon>
        <taxon>Triticinae</taxon>
        <taxon>Triticum</taxon>
    </lineage>
</organism>
<proteinExistence type="inferred from homology"/>
<reference evidence="6" key="1">
    <citation type="journal article" date="2014" name="Science">
        <title>Structural and functional partitioning of bread wheat chromosome 3B.</title>
        <authorList>
            <person name="Choulet F."/>
            <person name="Alberti A."/>
            <person name="Theil S."/>
            <person name="Glover N."/>
            <person name="Barbe V."/>
            <person name="Daron J."/>
            <person name="Pingault L."/>
            <person name="Sourdille P."/>
            <person name="Couloux A."/>
            <person name="Paux E."/>
            <person name="Leroy P."/>
            <person name="Mangenot S."/>
            <person name="Guilhot N."/>
            <person name="Le Gouis J."/>
            <person name="Balfourier F."/>
            <person name="Alaux M."/>
            <person name="Jamilloux V."/>
            <person name="Poulain J."/>
            <person name="Durand C."/>
            <person name="Bellec A."/>
            <person name="Gaspin C."/>
            <person name="Safar J."/>
            <person name="Dolezel J."/>
            <person name="Rogers J."/>
            <person name="Vandepoele K."/>
            <person name="Aury J.M."/>
            <person name="Mayer K."/>
            <person name="Berges H."/>
            <person name="Quesneville H."/>
            <person name="Wincker P."/>
            <person name="Feuillet C."/>
        </authorList>
    </citation>
    <scope>NUCLEOTIDE SEQUENCE</scope>
</reference>
<dbReference type="AlphaFoldDB" id="A0A080YUW5"/>
<feature type="compositionally biased region" description="Polar residues" evidence="5">
    <location>
        <begin position="197"/>
        <end position="209"/>
    </location>
</feature>
<dbReference type="PANTHER" id="PTHR21562">
    <property type="entry name" value="NOTUM-RELATED"/>
    <property type="match status" value="1"/>
</dbReference>
<comment type="subcellular location">
    <subcellularLocation>
        <location evidence="2">Secreted</location>
        <location evidence="2">Cell wall</location>
    </subcellularLocation>
</comment>
<gene>
    <name evidence="6" type="ORF">TRAES_3BF065400220CFD_c1</name>
</gene>
<evidence type="ECO:0000256" key="4">
    <source>
        <dbReference type="ARBA" id="ARBA00022512"/>
    </source>
</evidence>
<dbReference type="GO" id="GO:0016787">
    <property type="term" value="F:hydrolase activity"/>
    <property type="evidence" value="ECO:0007669"/>
    <property type="project" value="InterPro"/>
</dbReference>
<feature type="region of interest" description="Disordered" evidence="5">
    <location>
        <begin position="129"/>
        <end position="307"/>
    </location>
</feature>
<dbReference type="SUPFAM" id="SSF53474">
    <property type="entry name" value="alpha/beta-Hydrolases"/>
    <property type="match status" value="1"/>
</dbReference>
<evidence type="ECO:0000256" key="2">
    <source>
        <dbReference type="ARBA" id="ARBA00004191"/>
    </source>
</evidence>
<feature type="compositionally biased region" description="Low complexity" evidence="5">
    <location>
        <begin position="30"/>
        <end position="51"/>
    </location>
</feature>
<dbReference type="InterPro" id="IPR004963">
    <property type="entry name" value="PAE/NOTUM"/>
</dbReference>
<keyword evidence="4" id="KW-0964">Secreted</keyword>
<dbReference type="ExpressionAtlas" id="A0A080YUW5">
    <property type="expression patterns" value="baseline and differential"/>
</dbReference>
<evidence type="ECO:0000256" key="3">
    <source>
        <dbReference type="ARBA" id="ARBA00005784"/>
    </source>
</evidence>
<dbReference type="InterPro" id="IPR029058">
    <property type="entry name" value="AB_hydrolase_fold"/>
</dbReference>
<evidence type="ECO:0000256" key="5">
    <source>
        <dbReference type="SAM" id="MobiDB-lite"/>
    </source>
</evidence>
<feature type="compositionally biased region" description="Polar residues" evidence="5">
    <location>
        <begin position="60"/>
        <end position="77"/>
    </location>
</feature>
<evidence type="ECO:0000256" key="1">
    <source>
        <dbReference type="ARBA" id="ARBA00003534"/>
    </source>
</evidence>
<evidence type="ECO:0008006" key="7">
    <source>
        <dbReference type="Google" id="ProtNLM"/>
    </source>
</evidence>
<name>A0A080YUW5_WHEAT</name>
<dbReference type="Pfam" id="PF03283">
    <property type="entry name" value="PAE"/>
    <property type="match status" value="4"/>
</dbReference>
<evidence type="ECO:0000313" key="6">
    <source>
        <dbReference type="EMBL" id="CDM87214.1"/>
    </source>
</evidence>
<dbReference type="PANTHER" id="PTHR21562:SF118">
    <property type="entry name" value="PECTIN ACETYLESTERASE"/>
    <property type="match status" value="1"/>
</dbReference>
<sequence>MQPVPGAEPSSSSSFGDARLKPPSPPPALGTPTSPNSLPSPTRCLTHLTPLPHSPLPRHFSTTRTDLAQPRTGSAYSVGSADRRLLLSSSVTSDFMGDLASDSEKLPMEGHGMSSVCKDDIALLEEALPPAGQAPRSCVELHHSQKGTHKQGRDVGSLETEVDTSGSPSSGIKRGKGGDGSSHAISNHIEPKESSTYERSSSFPSTSRLLVSAMKGGRERSGETSPTGVRHVNWAPDVYDPPVTSVDHTVKGHQQRSRSRKKDKGKQKQKQKKRKSRGNSKKSGGLHDAAHNPLALDVPGPSSPEELGLGEVEEAEVLDYSAFDKQSIDPSLMAMAAATEQLLPQEQRRRRQVRGLAVSALLPVMLLAAAGPLRPRLFRAPLPQERVALTLLSGAKEKGAVCVDGTPPGYHLQRGSGDGADRWLVHLEGGGWCSTVKECSDSRLSTKGSSNFMKPIRFMGNGILGGDQLQNPDFYNWNKVYVRYCDGASFSGDAEAQAQNVRKVLPKDCLANKEPTECFFPAELIKSIRTPMFILNPSYDSWQTIAEAVGDWHSGRSQGAKEIDCKYQCNPTCNSLPPPRDVTAFDRTAQAEQLLLHADPAQRRRARDCRHAWGLPAAVLLLLLPSAAGLHPSMMFCAPPPETVPLTLLAGAQEKGAVCLDGTPPGYHLQRGSGTGANNWLIHLQDGSTLHFRGLRIYEAVIDEVMERGLANATQSLLTGCSAGGLATMLHCDDFSAKFPQEVSVKCLADAGFFLDVKDISGERTFWSVFDGVVQLQNIREVLPKDCLATKKPKECFFPAELIKSIHSPMFILNSAYDSFQVRYVLIPDSLAPGFRDAMVDALKVVEDKEGWGLFIDSCFTHCQTVSDISWNSPFSPRLGDKTIAEAVGDWQCGCSERVKEIDCEYPCNPTCSRQLPWM</sequence>
<accession>A0A080YUW5</accession>
<comment type="similarity">
    <text evidence="3">Belongs to the pectinacetylesterase family.</text>
</comment>
<comment type="function">
    <text evidence="1">Hydrolyzes acetyl esters in homogalacturonan regions of pectin. In type I primary cell wall, galacturonic acid residues of pectin can be acetylated at the O-2 and O-3 positions. Decreasing the degree of acetylation of pectin gels in vitro alters their physical properties.</text>
</comment>
<protein>
    <recommendedName>
        <fullName evidence="7">Pectin acetylesterase</fullName>
    </recommendedName>
</protein>
<feature type="region of interest" description="Disordered" evidence="5">
    <location>
        <begin position="1"/>
        <end position="78"/>
    </location>
</feature>
<feature type="compositionally biased region" description="Basic residues" evidence="5">
    <location>
        <begin position="251"/>
        <end position="280"/>
    </location>
</feature>
<keyword evidence="4" id="KW-0134">Cell wall</keyword>
<dbReference type="HOGENOM" id="CLU_317224_0_0_1"/>
<dbReference type="EMBL" id="HG670306">
    <property type="protein sequence ID" value="CDM87214.1"/>
    <property type="molecule type" value="Genomic_DNA"/>
</dbReference>